<reference evidence="1" key="1">
    <citation type="journal article" date="2021" name="Proc. Natl. Acad. Sci. U.S.A.">
        <title>A Catalog of Tens of Thousands of Viruses from Human Metagenomes Reveals Hidden Associations with Chronic Diseases.</title>
        <authorList>
            <person name="Tisza M.J."/>
            <person name="Buck C.B."/>
        </authorList>
    </citation>
    <scope>NUCLEOTIDE SEQUENCE</scope>
    <source>
        <strain evidence="1">Ctshb19</strain>
    </source>
</reference>
<accession>A0A8S5UG58</accession>
<protein>
    <submittedName>
        <fullName evidence="1">Ribbon-helix-helix domain</fullName>
    </submittedName>
</protein>
<organism evidence="1">
    <name type="scientific">Myoviridae sp. ctshb19</name>
    <dbReference type="NCBI Taxonomy" id="2825194"/>
    <lineage>
        <taxon>Viruses</taxon>
        <taxon>Duplodnaviria</taxon>
        <taxon>Heunggongvirae</taxon>
        <taxon>Uroviricota</taxon>
        <taxon>Caudoviricetes</taxon>
    </lineage>
</organism>
<dbReference type="EMBL" id="BK016086">
    <property type="protein sequence ID" value="DAF93469.1"/>
    <property type="molecule type" value="Genomic_DNA"/>
</dbReference>
<sequence>MEQDNSVLLKLHIGEELHRQLIAHCDRLDISLEQAVRKILTKEMEAYEDLCEEPVSLDNLEWTALIPYARKLRIGLQFNIYDLVIRLHSARGLTTTKIPGFWHSAFAKWARRNNEFKVIPAKNGNLFERISDVQAPLPKGRKKPTKEPGTLRRYTQSELQDVVRAMALEWRVGESFRVDYLLARVDRARKPHSIGYNFYSRFNLWAHDVGLFVETIGTTPRSKSFYRKSVNTSEQNGEQPK</sequence>
<evidence type="ECO:0000313" key="1">
    <source>
        <dbReference type="EMBL" id="DAF93469.1"/>
    </source>
</evidence>
<proteinExistence type="predicted"/>
<name>A0A8S5UG58_9CAUD</name>